<evidence type="ECO:0000313" key="3">
    <source>
        <dbReference type="Proteomes" id="UP000187465"/>
    </source>
</evidence>
<organism evidence="2 3">
    <name type="scientific">Paenibacillus odorifer</name>
    <dbReference type="NCBI Taxonomy" id="189426"/>
    <lineage>
        <taxon>Bacteria</taxon>
        <taxon>Bacillati</taxon>
        <taxon>Bacillota</taxon>
        <taxon>Bacilli</taxon>
        <taxon>Bacillales</taxon>
        <taxon>Paenibacillaceae</taxon>
        <taxon>Paenibacillus</taxon>
    </lineage>
</organism>
<protein>
    <submittedName>
        <fullName evidence="2">Uncharacterized protein</fullName>
    </submittedName>
</protein>
<dbReference type="Proteomes" id="UP000187465">
    <property type="component" value="Unassembled WGS sequence"/>
</dbReference>
<feature type="transmembrane region" description="Helical" evidence="1">
    <location>
        <begin position="7"/>
        <end position="29"/>
    </location>
</feature>
<sequence length="214" mass="23059">MKAFRNILSGIMFILSVLFLIFTILTFAVPETEGKGVAIVMTLICFFLGFVIKTQSKQAEEIKQKNEELGIKATALLHHVEGLPISEKTQCKVAVTRDGISIIGGGTEFNITNSQIRAAEVKTDTEIANIVHSSAAKGIAGGLLFGPIGLVVGSRAKSKEKRTSTYYLIINYTNTAGEVAALMFDEGTTSFASQKIVSKLKPVIVNNPIHSVQL</sequence>
<dbReference type="AlphaFoldDB" id="A0A1R0X072"/>
<gene>
    <name evidence="2" type="ORF">BJP51_04305</name>
</gene>
<dbReference type="RefSeq" id="WP_036684218.1">
    <property type="nucleotide sequence ID" value="NZ_MKQP01000045.1"/>
</dbReference>
<reference evidence="2 3" key="1">
    <citation type="submission" date="2016-10" db="EMBL/GenBank/DDBJ databases">
        <title>Paenibacillus species isolates.</title>
        <authorList>
            <person name="Beno S.M."/>
        </authorList>
    </citation>
    <scope>NUCLEOTIDE SEQUENCE [LARGE SCALE GENOMIC DNA]</scope>
    <source>
        <strain evidence="2 3">FSL H7-0604</strain>
    </source>
</reference>
<accession>A0A1R0X072</accession>
<evidence type="ECO:0000256" key="1">
    <source>
        <dbReference type="SAM" id="Phobius"/>
    </source>
</evidence>
<evidence type="ECO:0000313" key="2">
    <source>
        <dbReference type="EMBL" id="OMD25476.1"/>
    </source>
</evidence>
<dbReference type="EMBL" id="MKQP01000045">
    <property type="protein sequence ID" value="OMD25476.1"/>
    <property type="molecule type" value="Genomic_DNA"/>
</dbReference>
<name>A0A1R0X072_9BACL</name>
<comment type="caution">
    <text evidence="2">The sequence shown here is derived from an EMBL/GenBank/DDBJ whole genome shotgun (WGS) entry which is preliminary data.</text>
</comment>
<keyword evidence="1" id="KW-0472">Membrane</keyword>
<keyword evidence="1" id="KW-0812">Transmembrane</keyword>
<proteinExistence type="predicted"/>
<feature type="transmembrane region" description="Helical" evidence="1">
    <location>
        <begin position="35"/>
        <end position="52"/>
    </location>
</feature>
<keyword evidence="1" id="KW-1133">Transmembrane helix</keyword>